<evidence type="ECO:0000256" key="6">
    <source>
        <dbReference type="SAM" id="Phobius"/>
    </source>
</evidence>
<dbReference type="PANTHER" id="PTHR11360">
    <property type="entry name" value="MONOCARBOXYLATE TRANSPORTER"/>
    <property type="match status" value="1"/>
</dbReference>
<evidence type="ECO:0000313" key="9">
    <source>
        <dbReference type="Proteomes" id="UP000309128"/>
    </source>
</evidence>
<dbReference type="PROSITE" id="PS50850">
    <property type="entry name" value="MFS"/>
    <property type="match status" value="1"/>
</dbReference>
<evidence type="ECO:0000259" key="7">
    <source>
        <dbReference type="PROSITE" id="PS50850"/>
    </source>
</evidence>
<keyword evidence="3 6" id="KW-1133">Transmembrane helix</keyword>
<feature type="transmembrane region" description="Helical" evidence="6">
    <location>
        <begin position="263"/>
        <end position="281"/>
    </location>
</feature>
<evidence type="ECO:0000256" key="5">
    <source>
        <dbReference type="SAM" id="MobiDB-lite"/>
    </source>
</evidence>
<dbReference type="InterPro" id="IPR050327">
    <property type="entry name" value="Proton-linked_MCT"/>
</dbReference>
<keyword evidence="2 6" id="KW-0812">Transmembrane</keyword>
<sequence length="341" mass="35546">MKKVAMSHPDPDLAPPTPVLDSGETGTRSLRTYLSSMRIYPAQAWKAAIACVLAMALSPAALVATITFLVGPISADYGWSRAETLSVLSLPLLAGPLMLPLAGRWTDRWGARAVAIPAMLLYGLTTAAVMAAGGDRLLLILPLLGSTVFGYFATMGVVYKVVSAWFTEHRGIAFSLLIGGSSSLAGAVLAPLCETSIDAVGWRGTYLLLGAAILLIGFPAQIFLLSEPEEVVRARGTGRAGGAEEPAPELPGAPMGVALRSRTWIFIMAILGLGASSIVSVRQNAVPLFGERGYSEDLVAFSLSALLISSIVGQIVAGLVLDRARTPGPSSSSPPASRWAC</sequence>
<dbReference type="InterPro" id="IPR036259">
    <property type="entry name" value="MFS_trans_sf"/>
</dbReference>
<feature type="transmembrane region" description="Helical" evidence="6">
    <location>
        <begin position="47"/>
        <end position="73"/>
    </location>
</feature>
<dbReference type="EMBL" id="VCKY01000129">
    <property type="protein sequence ID" value="TMR12775.1"/>
    <property type="molecule type" value="Genomic_DNA"/>
</dbReference>
<dbReference type="Pfam" id="PF07690">
    <property type="entry name" value="MFS_1"/>
    <property type="match status" value="1"/>
</dbReference>
<dbReference type="Proteomes" id="UP000309128">
    <property type="component" value="Unassembled WGS sequence"/>
</dbReference>
<dbReference type="Gene3D" id="1.20.1250.20">
    <property type="entry name" value="MFS general substrate transporter like domains"/>
    <property type="match status" value="1"/>
</dbReference>
<dbReference type="AlphaFoldDB" id="A0A5S4F8C6"/>
<evidence type="ECO:0000313" key="8">
    <source>
        <dbReference type="EMBL" id="TMR12775.1"/>
    </source>
</evidence>
<gene>
    <name evidence="8" type="ORF">ETD86_31820</name>
</gene>
<protein>
    <submittedName>
        <fullName evidence="8">MFS transporter</fullName>
    </submittedName>
</protein>
<dbReference type="InterPro" id="IPR020846">
    <property type="entry name" value="MFS_dom"/>
</dbReference>
<feature type="domain" description="Major facilitator superfamily (MFS) profile" evidence="7">
    <location>
        <begin position="47"/>
        <end position="341"/>
    </location>
</feature>
<evidence type="ECO:0000256" key="3">
    <source>
        <dbReference type="ARBA" id="ARBA00022989"/>
    </source>
</evidence>
<organism evidence="8 9">
    <name type="scientific">Nonomuraea turkmeniaca</name>
    <dbReference type="NCBI Taxonomy" id="103838"/>
    <lineage>
        <taxon>Bacteria</taxon>
        <taxon>Bacillati</taxon>
        <taxon>Actinomycetota</taxon>
        <taxon>Actinomycetes</taxon>
        <taxon>Streptosporangiales</taxon>
        <taxon>Streptosporangiaceae</taxon>
        <taxon>Nonomuraea</taxon>
    </lineage>
</organism>
<dbReference type="PANTHER" id="PTHR11360:SF290">
    <property type="entry name" value="MONOCARBOXYLATE MFS PERMEASE"/>
    <property type="match status" value="1"/>
</dbReference>
<feature type="transmembrane region" description="Helical" evidence="6">
    <location>
        <begin position="301"/>
        <end position="321"/>
    </location>
</feature>
<feature type="region of interest" description="Disordered" evidence="5">
    <location>
        <begin position="1"/>
        <end position="24"/>
    </location>
</feature>
<comment type="caution">
    <text evidence="8">The sequence shown here is derived from an EMBL/GenBank/DDBJ whole genome shotgun (WGS) entry which is preliminary data.</text>
</comment>
<feature type="transmembrane region" description="Helical" evidence="6">
    <location>
        <begin position="171"/>
        <end position="192"/>
    </location>
</feature>
<feature type="transmembrane region" description="Helical" evidence="6">
    <location>
        <begin position="204"/>
        <end position="225"/>
    </location>
</feature>
<reference evidence="8 9" key="1">
    <citation type="submission" date="2019-05" db="EMBL/GenBank/DDBJ databases">
        <title>Draft genome sequence of Nonomuraea turkmeniaca DSM 43926.</title>
        <authorList>
            <person name="Saricaoglu S."/>
            <person name="Isik K."/>
        </authorList>
    </citation>
    <scope>NUCLEOTIDE SEQUENCE [LARGE SCALE GENOMIC DNA]</scope>
    <source>
        <strain evidence="8 9">DSM 43926</strain>
    </source>
</reference>
<feature type="transmembrane region" description="Helical" evidence="6">
    <location>
        <begin position="114"/>
        <end position="133"/>
    </location>
</feature>
<dbReference type="GO" id="GO:0005886">
    <property type="term" value="C:plasma membrane"/>
    <property type="evidence" value="ECO:0007669"/>
    <property type="project" value="UniProtKB-SubCell"/>
</dbReference>
<dbReference type="RefSeq" id="WP_170223378.1">
    <property type="nucleotide sequence ID" value="NZ_VCKY01000129.1"/>
</dbReference>
<keyword evidence="4 6" id="KW-0472">Membrane</keyword>
<evidence type="ECO:0000256" key="4">
    <source>
        <dbReference type="ARBA" id="ARBA00023136"/>
    </source>
</evidence>
<keyword evidence="9" id="KW-1185">Reference proteome</keyword>
<feature type="transmembrane region" description="Helical" evidence="6">
    <location>
        <begin position="139"/>
        <end position="159"/>
    </location>
</feature>
<feature type="transmembrane region" description="Helical" evidence="6">
    <location>
        <begin position="85"/>
        <end position="102"/>
    </location>
</feature>
<accession>A0A5S4F8C6</accession>
<dbReference type="SUPFAM" id="SSF103473">
    <property type="entry name" value="MFS general substrate transporter"/>
    <property type="match status" value="1"/>
</dbReference>
<evidence type="ECO:0000256" key="2">
    <source>
        <dbReference type="ARBA" id="ARBA00022692"/>
    </source>
</evidence>
<proteinExistence type="predicted"/>
<evidence type="ECO:0000256" key="1">
    <source>
        <dbReference type="ARBA" id="ARBA00004651"/>
    </source>
</evidence>
<dbReference type="GO" id="GO:0022857">
    <property type="term" value="F:transmembrane transporter activity"/>
    <property type="evidence" value="ECO:0007669"/>
    <property type="project" value="InterPro"/>
</dbReference>
<comment type="subcellular location">
    <subcellularLocation>
        <location evidence="1">Cell membrane</location>
        <topology evidence="1">Multi-pass membrane protein</topology>
    </subcellularLocation>
</comment>
<name>A0A5S4F8C6_9ACTN</name>
<dbReference type="InterPro" id="IPR011701">
    <property type="entry name" value="MFS"/>
</dbReference>